<accession>A0A291E3K1</accession>
<protein>
    <submittedName>
        <fullName evidence="5">DNA-binding transcriptional activator CadC</fullName>
    </submittedName>
</protein>
<dbReference type="SMART" id="SM00862">
    <property type="entry name" value="Trans_reg_C"/>
    <property type="match status" value="1"/>
</dbReference>
<dbReference type="RefSeq" id="WP_072279218.1">
    <property type="nucleotide sequence ID" value="NZ_CP023525.1"/>
</dbReference>
<evidence type="ECO:0000313" key="5">
    <source>
        <dbReference type="EMBL" id="SQA97941.1"/>
    </source>
</evidence>
<dbReference type="Gene3D" id="1.10.10.10">
    <property type="entry name" value="Winged helix-like DNA-binding domain superfamily/Winged helix DNA-binding domain"/>
    <property type="match status" value="1"/>
</dbReference>
<dbReference type="EMBL" id="UAVU01000003">
    <property type="protein sequence ID" value="SQA97941.1"/>
    <property type="molecule type" value="Genomic_DNA"/>
</dbReference>
<sequence>MLSVDGVSVRLRKKESEVLSLLCDKYPDPVTHDDFFKHIWRGQVVTVQSIAQSIRSLRVITGDHNRDIITTIPKLGYQLSVELTVM</sequence>
<evidence type="ECO:0000256" key="1">
    <source>
        <dbReference type="ARBA" id="ARBA00023125"/>
    </source>
</evidence>
<evidence type="ECO:0000256" key="2">
    <source>
        <dbReference type="PROSITE-ProRule" id="PRU01091"/>
    </source>
</evidence>
<dbReference type="Pfam" id="PF00486">
    <property type="entry name" value="Trans_reg_C"/>
    <property type="match status" value="1"/>
</dbReference>
<dbReference type="InterPro" id="IPR036388">
    <property type="entry name" value="WH-like_DNA-bd_sf"/>
</dbReference>
<feature type="DNA-binding region" description="OmpR/PhoB-type" evidence="2">
    <location>
        <begin position="1"/>
        <end position="81"/>
    </location>
</feature>
<dbReference type="GO" id="GO:0003677">
    <property type="term" value="F:DNA binding"/>
    <property type="evidence" value="ECO:0007669"/>
    <property type="project" value="UniProtKB-UniRule"/>
</dbReference>
<dbReference type="Proteomes" id="UP000251197">
    <property type="component" value="Unassembled WGS sequence"/>
</dbReference>
<dbReference type="Proteomes" id="UP000217979">
    <property type="component" value="Chromosome"/>
</dbReference>
<name>A0A291E3K1_9ENTR</name>
<dbReference type="EMBL" id="CP023525">
    <property type="protein sequence ID" value="ATF94502.1"/>
    <property type="molecule type" value="Genomic_DNA"/>
</dbReference>
<evidence type="ECO:0000313" key="6">
    <source>
        <dbReference type="Proteomes" id="UP000217979"/>
    </source>
</evidence>
<dbReference type="PROSITE" id="PS51755">
    <property type="entry name" value="OMPR_PHOB"/>
    <property type="match status" value="1"/>
</dbReference>
<feature type="domain" description="OmpR/PhoB-type" evidence="3">
    <location>
        <begin position="1"/>
        <end position="81"/>
    </location>
</feature>
<keyword evidence="1 2" id="KW-0238">DNA-binding</keyword>
<evidence type="ECO:0000313" key="4">
    <source>
        <dbReference type="EMBL" id="ATF94502.1"/>
    </source>
</evidence>
<dbReference type="AlphaFoldDB" id="A0A291E3K1"/>
<dbReference type="InterPro" id="IPR016032">
    <property type="entry name" value="Sig_transdc_resp-reg_C-effctor"/>
</dbReference>
<dbReference type="InterPro" id="IPR001867">
    <property type="entry name" value="OmpR/PhoB-type_DNA-bd"/>
</dbReference>
<dbReference type="SUPFAM" id="SSF46894">
    <property type="entry name" value="C-terminal effector domain of the bipartite response regulators"/>
    <property type="match status" value="1"/>
</dbReference>
<evidence type="ECO:0000313" key="7">
    <source>
        <dbReference type="Proteomes" id="UP000251197"/>
    </source>
</evidence>
<evidence type="ECO:0000259" key="3">
    <source>
        <dbReference type="PROSITE" id="PS51755"/>
    </source>
</evidence>
<dbReference type="GO" id="GO:0000160">
    <property type="term" value="P:phosphorelay signal transduction system"/>
    <property type="evidence" value="ECO:0007669"/>
    <property type="project" value="InterPro"/>
</dbReference>
<reference evidence="5 7" key="2">
    <citation type="submission" date="2018-06" db="EMBL/GenBank/DDBJ databases">
        <authorList>
            <consortium name="Pathogen Informatics"/>
            <person name="Doyle S."/>
        </authorList>
    </citation>
    <scope>NUCLEOTIDE SEQUENCE [LARGE SCALE GENOMIC DNA]</scope>
    <source>
        <strain evidence="5 7">NCTC12120</strain>
    </source>
</reference>
<gene>
    <name evidence="4" type="ORF">CO704_21600</name>
    <name evidence="5" type="ORF">NCTC12120_01789</name>
</gene>
<reference evidence="4 6" key="1">
    <citation type="submission" date="2017-09" db="EMBL/GenBank/DDBJ databases">
        <title>FDA dAtabase for Regulatory Grade micrObial Sequences (FDA-ARGOS): Supporting development and validation of Infectious Disease Dx tests.</title>
        <authorList>
            <person name="Minogue T."/>
            <person name="Wolcott M."/>
            <person name="Wasieloski L."/>
            <person name="Aguilar W."/>
            <person name="Moore D."/>
            <person name="Tallon L."/>
            <person name="Sadzewicz L."/>
            <person name="Ott S."/>
            <person name="Zhao X."/>
            <person name="Nagaraj S."/>
            <person name="Vavikolanu K."/>
            <person name="Aluvathingal J."/>
            <person name="Nadendla S."/>
            <person name="Sichtig H."/>
        </authorList>
    </citation>
    <scope>NUCLEOTIDE SEQUENCE [LARGE SCALE GENOMIC DNA]</scope>
    <source>
        <strain evidence="4 6">FDAARGOS_392</strain>
    </source>
</reference>
<proteinExistence type="predicted"/>
<dbReference type="GO" id="GO:0006355">
    <property type="term" value="P:regulation of DNA-templated transcription"/>
    <property type="evidence" value="ECO:0007669"/>
    <property type="project" value="InterPro"/>
</dbReference>
<organism evidence="4 6">
    <name type="scientific">Cedecea neteri</name>
    <dbReference type="NCBI Taxonomy" id="158822"/>
    <lineage>
        <taxon>Bacteria</taxon>
        <taxon>Pseudomonadati</taxon>
        <taxon>Pseudomonadota</taxon>
        <taxon>Gammaproteobacteria</taxon>
        <taxon>Enterobacterales</taxon>
        <taxon>Enterobacteriaceae</taxon>
        <taxon>Cedecea</taxon>
    </lineage>
</organism>